<dbReference type="EMBL" id="GU474866">
    <property type="protein sequence ID" value="ADI17466.1"/>
    <property type="molecule type" value="Genomic_DNA"/>
</dbReference>
<dbReference type="AlphaFoldDB" id="E0XSU8"/>
<sequence>MPLQVMRSRLLLMPSYQKLGKACTLLIPRVFLRVFLFVSHLFIGNSALSELKPYGIFDTGISIVNTGSQDILTVSSGTGTAARLGLRGHEVISDRLSSEFLLETFITMDDGSNYGLGQKLNRTLNSSIFIGLKHKSLIQNIDLLREFSIRLGKQRSVLHDKLYLYDPMRQNLIGSPTGFNLYKMFYSRMIKIIGSFKTSHEKMTLKFMFSPGQQKQNSTDLNESSYFSNDNRFPYGTWGTSMKWDSYPFSTKIGYQLEKMTTLNDQNHSLLAVFKYHFDKFILYGGYLERYPGVQNFFYNEINVKSHCWYLGASFNLARVLPWSRSNSSVYLSYARPYMKSKIIDSENLEPDFEKGYFASQLGIALKKPLSKKSSIFFFAGKLINHGASQFALQAIPFSIPAIFPGGDPSVVGFSINQRL</sequence>
<evidence type="ECO:0008006" key="2">
    <source>
        <dbReference type="Google" id="ProtNLM"/>
    </source>
</evidence>
<name>E0XSU8_9PROT</name>
<proteinExistence type="predicted"/>
<dbReference type="Gene3D" id="2.40.160.10">
    <property type="entry name" value="Porin"/>
    <property type="match status" value="1"/>
</dbReference>
<protein>
    <recommendedName>
        <fullName evidence="2">Porin</fullName>
    </recommendedName>
</protein>
<dbReference type="SUPFAM" id="SSF56935">
    <property type="entry name" value="Porins"/>
    <property type="match status" value="1"/>
</dbReference>
<organism evidence="1">
    <name type="scientific">uncultured beta proteobacterium HF0130_04F21</name>
    <dbReference type="NCBI Taxonomy" id="710819"/>
    <lineage>
        <taxon>Bacteria</taxon>
        <taxon>Pseudomonadati</taxon>
        <taxon>Pseudomonadota</taxon>
        <taxon>Betaproteobacteria</taxon>
        <taxon>Nitrosomonadales</taxon>
        <taxon>Nitrosomonadaceae</taxon>
        <taxon>environmental samples</taxon>
    </lineage>
</organism>
<accession>E0XSU8</accession>
<dbReference type="InterPro" id="IPR023614">
    <property type="entry name" value="Porin_dom_sf"/>
</dbReference>
<evidence type="ECO:0000313" key="1">
    <source>
        <dbReference type="EMBL" id="ADI17466.1"/>
    </source>
</evidence>
<reference evidence="1" key="1">
    <citation type="journal article" date="2011" name="Environ. Microbiol.">
        <title>Time-series analyses of Monterey Bay coastal microbial picoplankton using a 'genome proxy' microarray.</title>
        <authorList>
            <person name="Rich V.I."/>
            <person name="Pham V.D."/>
            <person name="Eppley J."/>
            <person name="Shi Y."/>
            <person name="DeLong E.F."/>
        </authorList>
    </citation>
    <scope>NUCLEOTIDE SEQUENCE</scope>
</reference>